<dbReference type="EMBL" id="LSBJ02000001">
    <property type="protein sequence ID" value="OAQ73623.1"/>
    <property type="molecule type" value="Genomic_DNA"/>
</dbReference>
<organism evidence="2 3">
    <name type="scientific">Pochonia chlamydosporia 170</name>
    <dbReference type="NCBI Taxonomy" id="1380566"/>
    <lineage>
        <taxon>Eukaryota</taxon>
        <taxon>Fungi</taxon>
        <taxon>Dikarya</taxon>
        <taxon>Ascomycota</taxon>
        <taxon>Pezizomycotina</taxon>
        <taxon>Sordariomycetes</taxon>
        <taxon>Hypocreomycetidae</taxon>
        <taxon>Hypocreales</taxon>
        <taxon>Clavicipitaceae</taxon>
        <taxon>Pochonia</taxon>
    </lineage>
</organism>
<feature type="compositionally biased region" description="Polar residues" evidence="1">
    <location>
        <begin position="76"/>
        <end position="85"/>
    </location>
</feature>
<dbReference type="RefSeq" id="XP_018149706.1">
    <property type="nucleotide sequence ID" value="XM_018293086.1"/>
</dbReference>
<dbReference type="AlphaFoldDB" id="A0A179G8A1"/>
<sequence length="85" mass="9115">MQTNPRHLPHQNHLQTANNTGTHPPRAFASSTPPPPSPTRRPDAISTPGTTLAGRMPEAPEHHGDDMDLNSRGLDQPNSPSTIIA</sequence>
<name>A0A179G8A1_METCM</name>
<accession>A0A179G8A1</accession>
<evidence type="ECO:0000256" key="1">
    <source>
        <dbReference type="SAM" id="MobiDB-lite"/>
    </source>
</evidence>
<feature type="region of interest" description="Disordered" evidence="1">
    <location>
        <begin position="1"/>
        <end position="85"/>
    </location>
</feature>
<feature type="compositionally biased region" description="Polar residues" evidence="1">
    <location>
        <begin position="12"/>
        <end position="22"/>
    </location>
</feature>
<proteinExistence type="predicted"/>
<evidence type="ECO:0000313" key="2">
    <source>
        <dbReference type="EMBL" id="OAQ73623.1"/>
    </source>
</evidence>
<gene>
    <name evidence="2" type="ORF">VFPPC_15333</name>
</gene>
<keyword evidence="3" id="KW-1185">Reference proteome</keyword>
<evidence type="ECO:0000313" key="3">
    <source>
        <dbReference type="Proteomes" id="UP000078397"/>
    </source>
</evidence>
<protein>
    <submittedName>
        <fullName evidence="2">Uncharacterized protein</fullName>
    </submittedName>
</protein>
<dbReference type="Proteomes" id="UP000078397">
    <property type="component" value="Unassembled WGS sequence"/>
</dbReference>
<reference evidence="2 3" key="1">
    <citation type="journal article" date="2016" name="PLoS Pathog.">
        <title>Biosynthesis of antibiotic leucinostatins in bio-control fungus Purpureocillium lilacinum and their inhibition on phytophthora revealed by genome mining.</title>
        <authorList>
            <person name="Wang G."/>
            <person name="Liu Z."/>
            <person name="Lin R."/>
            <person name="Li E."/>
            <person name="Mao Z."/>
            <person name="Ling J."/>
            <person name="Yang Y."/>
            <person name="Yin W.B."/>
            <person name="Xie B."/>
        </authorList>
    </citation>
    <scope>NUCLEOTIDE SEQUENCE [LARGE SCALE GENOMIC DNA]</scope>
    <source>
        <strain evidence="2">170</strain>
    </source>
</reference>
<dbReference type="GeneID" id="28857080"/>
<comment type="caution">
    <text evidence="2">The sequence shown here is derived from an EMBL/GenBank/DDBJ whole genome shotgun (WGS) entry which is preliminary data.</text>
</comment>
<dbReference type="KEGG" id="pchm:VFPPC_15333"/>